<sequence length="74" mass="8298">MTIKCNNPEMLITFVKQKHPQAGFSNPTHLQTKIDFPCGLIMNIFNTGTVNFQGNSHENRIAADLLNVIDAINR</sequence>
<organism evidence="1 2">
    <name type="scientific">Gallaecimonas xiamenensis 3-C-1</name>
    <dbReference type="NCBI Taxonomy" id="745411"/>
    <lineage>
        <taxon>Bacteria</taxon>
        <taxon>Pseudomonadati</taxon>
        <taxon>Pseudomonadota</taxon>
        <taxon>Gammaproteobacteria</taxon>
        <taxon>Enterobacterales</taxon>
        <taxon>Gallaecimonadaceae</taxon>
        <taxon>Gallaecimonas</taxon>
    </lineage>
</organism>
<accession>K2IXS9</accession>
<protein>
    <submittedName>
        <fullName evidence="1">Uncharacterized protein</fullName>
    </submittedName>
</protein>
<proteinExistence type="predicted"/>
<comment type="caution">
    <text evidence="1">The sequence shown here is derived from an EMBL/GenBank/DDBJ whole genome shotgun (WGS) entry which is preliminary data.</text>
</comment>
<dbReference type="EMBL" id="AMRI01000009">
    <property type="protein sequence ID" value="EKE75251.1"/>
    <property type="molecule type" value="Genomic_DNA"/>
</dbReference>
<dbReference type="OrthoDB" id="7066790at2"/>
<gene>
    <name evidence="1" type="ORF">B3C1_08241</name>
</gene>
<dbReference type="Proteomes" id="UP000006755">
    <property type="component" value="Unassembled WGS sequence"/>
</dbReference>
<dbReference type="eggNOG" id="ENOG503470Q">
    <property type="taxonomic scope" value="Bacteria"/>
</dbReference>
<reference evidence="1 2" key="1">
    <citation type="journal article" date="2012" name="J. Bacteriol.">
        <title>Genome Sequence of Gallaecimonas xiamenensis Type Strain 3-C-1.</title>
        <authorList>
            <person name="Lai Q."/>
            <person name="Wang L."/>
            <person name="Wang W."/>
            <person name="Shao Z."/>
        </authorList>
    </citation>
    <scope>NUCLEOTIDE SEQUENCE [LARGE SCALE GENOMIC DNA]</scope>
    <source>
        <strain evidence="1 2">3-C-1</strain>
    </source>
</reference>
<dbReference type="STRING" id="745411.B3C1_08241"/>
<name>K2IXS9_9GAMM</name>
<evidence type="ECO:0000313" key="1">
    <source>
        <dbReference type="EMBL" id="EKE75251.1"/>
    </source>
</evidence>
<keyword evidence="2" id="KW-1185">Reference proteome</keyword>
<evidence type="ECO:0000313" key="2">
    <source>
        <dbReference type="Proteomes" id="UP000006755"/>
    </source>
</evidence>
<dbReference type="AlphaFoldDB" id="K2IXS9"/>